<dbReference type="Proteomes" id="UP001595921">
    <property type="component" value="Unassembled WGS sequence"/>
</dbReference>
<gene>
    <name evidence="1" type="ORF">ACFO0N_15220</name>
</gene>
<accession>A0ABD5PEU8</accession>
<name>A0ABD5PEU8_9EURY</name>
<sequence length="217" mass="23799">MVDNDVGLALSVGYLNKPMAGVYGNHLQVCTIYSFDDKKGGYYSPVLRDLSITVEEVSGISSAETEFKIRDSNVLRGGSSRLKQLVPKWGKPLVIETAKFAAGNVNPIFGIFLNAAFAQVGGSGHIGKTARKKITAKEERKWSVKKWRRSPGSFSINLETALLLALQSTNMNTSGSVVYRLKVRATTGKQIRQSKLGDALQKTGTISDQVRFKIDWQ</sequence>
<proteinExistence type="predicted"/>
<evidence type="ECO:0000313" key="2">
    <source>
        <dbReference type="Proteomes" id="UP001595921"/>
    </source>
</evidence>
<dbReference type="AlphaFoldDB" id="A0ABD5PEU8"/>
<reference evidence="1 2" key="1">
    <citation type="journal article" date="2019" name="Int. J. Syst. Evol. Microbiol.">
        <title>The Global Catalogue of Microorganisms (GCM) 10K type strain sequencing project: providing services to taxonomists for standard genome sequencing and annotation.</title>
        <authorList>
            <consortium name="The Broad Institute Genomics Platform"/>
            <consortium name="The Broad Institute Genome Sequencing Center for Infectious Disease"/>
            <person name="Wu L."/>
            <person name="Ma J."/>
        </authorList>
    </citation>
    <scope>NUCLEOTIDE SEQUENCE [LARGE SCALE GENOMIC DNA]</scope>
    <source>
        <strain evidence="1 2">CGMCC 1.12553</strain>
    </source>
</reference>
<dbReference type="EMBL" id="JBHSDS010000008">
    <property type="protein sequence ID" value="MFC4359296.1"/>
    <property type="molecule type" value="Genomic_DNA"/>
</dbReference>
<keyword evidence="2" id="KW-1185">Reference proteome</keyword>
<organism evidence="1 2">
    <name type="scientific">Halobium salinum</name>
    <dbReference type="NCBI Taxonomy" id="1364940"/>
    <lineage>
        <taxon>Archaea</taxon>
        <taxon>Methanobacteriati</taxon>
        <taxon>Methanobacteriota</taxon>
        <taxon>Stenosarchaea group</taxon>
        <taxon>Halobacteria</taxon>
        <taxon>Halobacteriales</taxon>
        <taxon>Haloferacaceae</taxon>
        <taxon>Halobium</taxon>
    </lineage>
</organism>
<evidence type="ECO:0000313" key="1">
    <source>
        <dbReference type="EMBL" id="MFC4359296.1"/>
    </source>
</evidence>
<comment type="caution">
    <text evidence="1">The sequence shown here is derived from an EMBL/GenBank/DDBJ whole genome shotgun (WGS) entry which is preliminary data.</text>
</comment>
<dbReference type="RefSeq" id="WP_267622806.1">
    <property type="nucleotide sequence ID" value="NZ_JAODIW010000006.1"/>
</dbReference>
<protein>
    <submittedName>
        <fullName evidence="1">Uncharacterized protein</fullName>
    </submittedName>
</protein>